<dbReference type="AlphaFoldDB" id="D5A7P0"/>
<proteinExistence type="evidence at transcript level"/>
<dbReference type="EMBL" id="BT122167">
    <property type="protein sequence ID" value="ADE41242.1"/>
    <property type="molecule type" value="mRNA"/>
</dbReference>
<sequence length="67" mass="7444">MPIKIQNFDSPYMAVCGDHAPLLSTQTKGAGAAERGYVDKSRTKWSNVRGATRLRSSDRPLGRSLHW</sequence>
<evidence type="ECO:0000313" key="1">
    <source>
        <dbReference type="EMBL" id="ADE41242.1"/>
    </source>
</evidence>
<accession>D5A7P0</accession>
<reference evidence="1" key="1">
    <citation type="submission" date="2010-04" db="EMBL/GenBank/DDBJ databases">
        <authorList>
            <person name="Carlson J."/>
            <person name="Booth B."/>
            <person name="Frise E."/>
            <person name="Sandler J."/>
            <person name="Wan K."/>
            <person name="Yu C."/>
            <person name="Celniker S."/>
        </authorList>
    </citation>
    <scope>NUCLEOTIDE SEQUENCE</scope>
</reference>
<name>D5A7P0_DROME</name>
<organism evidence="1">
    <name type="scientific">Drosophila melanogaster</name>
    <name type="common">Fruit fly</name>
    <dbReference type="NCBI Taxonomy" id="7227"/>
    <lineage>
        <taxon>Eukaryota</taxon>
        <taxon>Metazoa</taxon>
        <taxon>Ecdysozoa</taxon>
        <taxon>Arthropoda</taxon>
        <taxon>Hexapoda</taxon>
        <taxon>Insecta</taxon>
        <taxon>Pterygota</taxon>
        <taxon>Neoptera</taxon>
        <taxon>Endopterygota</taxon>
        <taxon>Diptera</taxon>
        <taxon>Brachycera</taxon>
        <taxon>Muscomorpha</taxon>
        <taxon>Ephydroidea</taxon>
        <taxon>Drosophilidae</taxon>
        <taxon>Drosophila</taxon>
        <taxon>Sophophora</taxon>
    </lineage>
</organism>
<protein>
    <submittedName>
        <fullName evidence="1">MIP20174p</fullName>
    </submittedName>
</protein>